<dbReference type="AlphaFoldDB" id="A0AAD9QCT6"/>
<gene>
    <name evidence="1" type="ORF">P5673_019266</name>
</gene>
<organism evidence="1 2">
    <name type="scientific">Acropora cervicornis</name>
    <name type="common">Staghorn coral</name>
    <dbReference type="NCBI Taxonomy" id="6130"/>
    <lineage>
        <taxon>Eukaryota</taxon>
        <taxon>Metazoa</taxon>
        <taxon>Cnidaria</taxon>
        <taxon>Anthozoa</taxon>
        <taxon>Hexacorallia</taxon>
        <taxon>Scleractinia</taxon>
        <taxon>Astrocoeniina</taxon>
        <taxon>Acroporidae</taxon>
        <taxon>Acropora</taxon>
    </lineage>
</organism>
<dbReference type="EMBL" id="JARQWQ010000044">
    <property type="protein sequence ID" value="KAK2558546.1"/>
    <property type="molecule type" value="Genomic_DNA"/>
</dbReference>
<protein>
    <submittedName>
        <fullName evidence="1">Uncharacterized protein</fullName>
    </submittedName>
</protein>
<reference evidence="1" key="1">
    <citation type="journal article" date="2023" name="G3 (Bethesda)">
        <title>Whole genome assembly and annotation of the endangered Caribbean coral Acropora cervicornis.</title>
        <authorList>
            <person name="Selwyn J.D."/>
            <person name="Vollmer S.V."/>
        </authorList>
    </citation>
    <scope>NUCLEOTIDE SEQUENCE</scope>
    <source>
        <strain evidence="1">K2</strain>
    </source>
</reference>
<evidence type="ECO:0000313" key="1">
    <source>
        <dbReference type="EMBL" id="KAK2558546.1"/>
    </source>
</evidence>
<keyword evidence="2" id="KW-1185">Reference proteome</keyword>
<comment type="caution">
    <text evidence="1">The sequence shown here is derived from an EMBL/GenBank/DDBJ whole genome shotgun (WGS) entry which is preliminary data.</text>
</comment>
<evidence type="ECO:0000313" key="2">
    <source>
        <dbReference type="Proteomes" id="UP001249851"/>
    </source>
</evidence>
<reference evidence="1" key="2">
    <citation type="journal article" date="2023" name="Science">
        <title>Genomic signatures of disease resistance in endangered staghorn corals.</title>
        <authorList>
            <person name="Vollmer S.V."/>
            <person name="Selwyn J.D."/>
            <person name="Despard B.A."/>
            <person name="Roesel C.L."/>
        </authorList>
    </citation>
    <scope>NUCLEOTIDE SEQUENCE</scope>
    <source>
        <strain evidence="1">K2</strain>
    </source>
</reference>
<dbReference type="Proteomes" id="UP001249851">
    <property type="component" value="Unassembled WGS sequence"/>
</dbReference>
<accession>A0AAD9QCT6</accession>
<sequence length="56" mass="6379">MCVQANIYLRGMRDRSMRSGTELAREIQLTGPLEYKYRVIFVLVLGVICTLQSEVG</sequence>
<name>A0AAD9QCT6_ACRCE</name>
<proteinExistence type="predicted"/>